<evidence type="ECO:0000313" key="3">
    <source>
        <dbReference type="Proteomes" id="UP001469553"/>
    </source>
</evidence>
<gene>
    <name evidence="2" type="ORF">AMECASPLE_026176</name>
</gene>
<dbReference type="Proteomes" id="UP001469553">
    <property type="component" value="Unassembled WGS sequence"/>
</dbReference>
<feature type="compositionally biased region" description="Polar residues" evidence="1">
    <location>
        <begin position="90"/>
        <end position="114"/>
    </location>
</feature>
<reference evidence="2 3" key="1">
    <citation type="submission" date="2021-06" db="EMBL/GenBank/DDBJ databases">
        <authorList>
            <person name="Palmer J.M."/>
        </authorList>
    </citation>
    <scope>NUCLEOTIDE SEQUENCE [LARGE SCALE GENOMIC DNA]</scope>
    <source>
        <strain evidence="2 3">AS_MEX2019</strain>
        <tissue evidence="2">Muscle</tissue>
    </source>
</reference>
<evidence type="ECO:0000313" key="2">
    <source>
        <dbReference type="EMBL" id="MEQ2292758.1"/>
    </source>
</evidence>
<feature type="compositionally biased region" description="Basic and acidic residues" evidence="1">
    <location>
        <begin position="142"/>
        <end position="162"/>
    </location>
</feature>
<feature type="region of interest" description="Disordered" evidence="1">
    <location>
        <begin position="1"/>
        <end position="162"/>
    </location>
</feature>
<feature type="compositionally biased region" description="Low complexity" evidence="1">
    <location>
        <begin position="17"/>
        <end position="30"/>
    </location>
</feature>
<keyword evidence="3" id="KW-1185">Reference proteome</keyword>
<evidence type="ECO:0000256" key="1">
    <source>
        <dbReference type="SAM" id="MobiDB-lite"/>
    </source>
</evidence>
<protein>
    <submittedName>
        <fullName evidence="2">Uncharacterized protein</fullName>
    </submittedName>
</protein>
<name>A0ABV0YH25_9TELE</name>
<sequence>MPGTRPQPQPGKQGNKTRPTPTLRPTTRNTQPKMADPSECKLRASIGTKWHNHQHPCQPSKNDRAKPSCGSPRANATITPHILPYIGRGTSKTTNPKHTPPTRNHSADKQTPPQFKSKRPNATAEPSDARPAAPTHGGQSHHTQDHRPNTTARHTAEDRMQQ</sequence>
<organism evidence="2 3">
    <name type="scientific">Ameca splendens</name>
    <dbReference type="NCBI Taxonomy" id="208324"/>
    <lineage>
        <taxon>Eukaryota</taxon>
        <taxon>Metazoa</taxon>
        <taxon>Chordata</taxon>
        <taxon>Craniata</taxon>
        <taxon>Vertebrata</taxon>
        <taxon>Euteleostomi</taxon>
        <taxon>Actinopterygii</taxon>
        <taxon>Neopterygii</taxon>
        <taxon>Teleostei</taxon>
        <taxon>Neoteleostei</taxon>
        <taxon>Acanthomorphata</taxon>
        <taxon>Ovalentaria</taxon>
        <taxon>Atherinomorphae</taxon>
        <taxon>Cyprinodontiformes</taxon>
        <taxon>Goodeidae</taxon>
        <taxon>Ameca</taxon>
    </lineage>
</organism>
<dbReference type="EMBL" id="JAHRIP010030863">
    <property type="protein sequence ID" value="MEQ2292758.1"/>
    <property type="molecule type" value="Genomic_DNA"/>
</dbReference>
<proteinExistence type="predicted"/>
<accession>A0ABV0YH25</accession>
<comment type="caution">
    <text evidence="2">The sequence shown here is derived from an EMBL/GenBank/DDBJ whole genome shotgun (WGS) entry which is preliminary data.</text>
</comment>